<keyword evidence="5" id="KW-1185">Reference proteome</keyword>
<evidence type="ECO:0000256" key="1">
    <source>
        <dbReference type="SAM" id="MobiDB-lite"/>
    </source>
</evidence>
<gene>
    <name evidence="4" type="ORF">EW146_g573</name>
</gene>
<proteinExistence type="predicted"/>
<feature type="region of interest" description="Disordered" evidence="1">
    <location>
        <begin position="249"/>
        <end position="279"/>
    </location>
</feature>
<evidence type="ECO:0000256" key="2">
    <source>
        <dbReference type="SAM" id="Phobius"/>
    </source>
</evidence>
<feature type="compositionally biased region" description="Low complexity" evidence="1">
    <location>
        <begin position="255"/>
        <end position="268"/>
    </location>
</feature>
<keyword evidence="2" id="KW-0812">Transmembrane</keyword>
<dbReference type="AlphaFoldDB" id="A0A4S4MCW5"/>
<dbReference type="EMBL" id="SGPL01000012">
    <property type="protein sequence ID" value="THH20890.1"/>
    <property type="molecule type" value="Genomic_DNA"/>
</dbReference>
<accession>A0A4S4MCW5</accession>
<feature type="transmembrane region" description="Helical" evidence="2">
    <location>
        <begin position="7"/>
        <end position="35"/>
    </location>
</feature>
<dbReference type="Pfam" id="PF24535">
    <property type="entry name" value="DUF7598"/>
    <property type="match status" value="1"/>
</dbReference>
<organism evidence="4 5">
    <name type="scientific">Bondarzewia mesenterica</name>
    <dbReference type="NCBI Taxonomy" id="1095465"/>
    <lineage>
        <taxon>Eukaryota</taxon>
        <taxon>Fungi</taxon>
        <taxon>Dikarya</taxon>
        <taxon>Basidiomycota</taxon>
        <taxon>Agaricomycotina</taxon>
        <taxon>Agaricomycetes</taxon>
        <taxon>Russulales</taxon>
        <taxon>Bondarzewiaceae</taxon>
        <taxon>Bondarzewia</taxon>
    </lineage>
</organism>
<comment type="caution">
    <text evidence="4">The sequence shown here is derived from an EMBL/GenBank/DDBJ whole genome shotgun (WGS) entry which is preliminary data.</text>
</comment>
<evidence type="ECO:0000313" key="4">
    <source>
        <dbReference type="EMBL" id="THH20890.1"/>
    </source>
</evidence>
<feature type="transmembrane region" description="Helical" evidence="2">
    <location>
        <begin position="140"/>
        <end position="162"/>
    </location>
</feature>
<dbReference type="Proteomes" id="UP000310158">
    <property type="component" value="Unassembled WGS sequence"/>
</dbReference>
<evidence type="ECO:0000313" key="5">
    <source>
        <dbReference type="Proteomes" id="UP000310158"/>
    </source>
</evidence>
<feature type="transmembrane region" description="Helical" evidence="2">
    <location>
        <begin position="116"/>
        <end position="134"/>
    </location>
</feature>
<feature type="transmembrane region" description="Helical" evidence="2">
    <location>
        <begin position="76"/>
        <end position="95"/>
    </location>
</feature>
<dbReference type="InterPro" id="IPR056019">
    <property type="entry name" value="DUF7598"/>
</dbReference>
<sequence length="279" mass="30181">MMPPRALYFIGLNAVRALSIISLILVFSSSIYVMVNDIKAMNNFAAGKSSGNLNSTDDINCDYIEDSTVPNQPAGVFWAVVNRLLIIFQVIFLILSEIEWPMSFFDRFFPVLGSEFGLGSLGIFQCLIGATILSHHVDDFTLVAAFLLFSVGCLNMVLGLIFRASAKPKRSIATWRAEKASVLPTSITKQPTSASSFSSSFRHSLFGDRKTDTSEFGVTGKAGYGFGRQGETKAGLKGFLLTKPVESLPRYATRPPSGGSLPPASPKSVPTFRSSPTAL</sequence>
<keyword evidence="2" id="KW-0472">Membrane</keyword>
<protein>
    <recommendedName>
        <fullName evidence="3">DUF7598 domain-containing protein</fullName>
    </recommendedName>
</protein>
<keyword evidence="2" id="KW-1133">Transmembrane helix</keyword>
<feature type="domain" description="DUF7598" evidence="3">
    <location>
        <begin position="76"/>
        <end position="161"/>
    </location>
</feature>
<reference evidence="4 5" key="1">
    <citation type="submission" date="2019-02" db="EMBL/GenBank/DDBJ databases">
        <title>Genome sequencing of the rare red list fungi Bondarzewia mesenterica.</title>
        <authorList>
            <person name="Buettner E."/>
            <person name="Kellner H."/>
        </authorList>
    </citation>
    <scope>NUCLEOTIDE SEQUENCE [LARGE SCALE GENOMIC DNA]</scope>
    <source>
        <strain evidence="4 5">DSM 108281</strain>
    </source>
</reference>
<evidence type="ECO:0000259" key="3">
    <source>
        <dbReference type="Pfam" id="PF24535"/>
    </source>
</evidence>
<name>A0A4S4MCW5_9AGAM</name>
<dbReference type="OrthoDB" id="5327148at2759"/>